<keyword evidence="4" id="KW-1185">Reference proteome</keyword>
<name>A0ABV1W074_9ACTN</name>
<proteinExistence type="predicted"/>
<evidence type="ECO:0000313" key="4">
    <source>
        <dbReference type="Proteomes" id="UP001458415"/>
    </source>
</evidence>
<evidence type="ECO:0000256" key="2">
    <source>
        <dbReference type="SAM" id="SignalP"/>
    </source>
</evidence>
<protein>
    <submittedName>
        <fullName evidence="3">Uncharacterized protein</fullName>
    </submittedName>
</protein>
<dbReference type="RefSeq" id="WP_208640660.1">
    <property type="nucleotide sequence ID" value="NZ_MUBM01000102.1"/>
</dbReference>
<comment type="caution">
    <text evidence="3">The sequence shown here is derived from an EMBL/GenBank/DDBJ whole genome shotgun (WGS) entry which is preliminary data.</text>
</comment>
<evidence type="ECO:0000313" key="3">
    <source>
        <dbReference type="EMBL" id="MER6977062.1"/>
    </source>
</evidence>
<feature type="signal peptide" evidence="2">
    <location>
        <begin position="1"/>
        <end position="32"/>
    </location>
</feature>
<reference evidence="3 4" key="1">
    <citation type="submission" date="2024-06" db="EMBL/GenBank/DDBJ databases">
        <title>The Natural Products Discovery Center: Release of the First 8490 Sequenced Strains for Exploring Actinobacteria Biosynthetic Diversity.</title>
        <authorList>
            <person name="Kalkreuter E."/>
            <person name="Kautsar S.A."/>
            <person name="Yang D."/>
            <person name="Bader C.D."/>
            <person name="Teijaro C.N."/>
            <person name="Fluegel L."/>
            <person name="Davis C.M."/>
            <person name="Simpson J.R."/>
            <person name="Lauterbach L."/>
            <person name="Steele A.D."/>
            <person name="Gui C."/>
            <person name="Meng S."/>
            <person name="Li G."/>
            <person name="Viehrig K."/>
            <person name="Ye F."/>
            <person name="Su P."/>
            <person name="Kiefer A.F."/>
            <person name="Nichols A."/>
            <person name="Cepeda A.J."/>
            <person name="Yan W."/>
            <person name="Fan B."/>
            <person name="Jiang Y."/>
            <person name="Adhikari A."/>
            <person name="Zheng C.-J."/>
            <person name="Schuster L."/>
            <person name="Cowan T.M."/>
            <person name="Smanski M.J."/>
            <person name="Chevrette M.G."/>
            <person name="De Carvalho L.P.S."/>
            <person name="Shen B."/>
        </authorList>
    </citation>
    <scope>NUCLEOTIDE SEQUENCE [LARGE SCALE GENOMIC DNA]</scope>
    <source>
        <strain evidence="3 4">NPDC000634</strain>
    </source>
</reference>
<organism evidence="3 4">
    <name type="scientific">Streptomyces carpinensis</name>
    <dbReference type="NCBI Taxonomy" id="66369"/>
    <lineage>
        <taxon>Bacteria</taxon>
        <taxon>Bacillati</taxon>
        <taxon>Actinomycetota</taxon>
        <taxon>Actinomycetes</taxon>
        <taxon>Kitasatosporales</taxon>
        <taxon>Streptomycetaceae</taxon>
        <taxon>Streptomyces</taxon>
    </lineage>
</organism>
<evidence type="ECO:0000256" key="1">
    <source>
        <dbReference type="SAM" id="MobiDB-lite"/>
    </source>
</evidence>
<feature type="region of interest" description="Disordered" evidence="1">
    <location>
        <begin position="91"/>
        <end position="120"/>
    </location>
</feature>
<dbReference type="EMBL" id="JBEPCU010000089">
    <property type="protein sequence ID" value="MER6977062.1"/>
    <property type="molecule type" value="Genomic_DNA"/>
</dbReference>
<feature type="chain" id="PRO_5047143509" evidence="2">
    <location>
        <begin position="33"/>
        <end position="120"/>
    </location>
</feature>
<sequence>MSVSASVPARRLAAAALAAAALVGAVALLASAADHGIYRKRVQITEPRYDFPGREDRSLQGLALGRIPTGIGGDTDLFEDRCQYAWKHRHRHRHLAQRPRPHHRHVPRWPPSGDGRHGGG</sequence>
<keyword evidence="2" id="KW-0732">Signal</keyword>
<gene>
    <name evidence="3" type="ORF">ABT317_08505</name>
</gene>
<feature type="compositionally biased region" description="Basic residues" evidence="1">
    <location>
        <begin position="91"/>
        <end position="107"/>
    </location>
</feature>
<dbReference type="Proteomes" id="UP001458415">
    <property type="component" value="Unassembled WGS sequence"/>
</dbReference>
<accession>A0ABV1W074</accession>